<accession>A0AAP2ZA13</accession>
<dbReference type="RefSeq" id="WP_342809478.1">
    <property type="nucleotide sequence ID" value="NZ_JAOPJZ010000013.1"/>
</dbReference>
<comment type="caution">
    <text evidence="1">The sequence shown here is derived from an EMBL/GenBank/DDBJ whole genome shotgun (WGS) entry which is preliminary data.</text>
</comment>
<reference evidence="1 2" key="1">
    <citation type="submission" date="2022-09" db="EMBL/GenBank/DDBJ databases">
        <title>Enrichment on poylsaccharides allowed isolation of novel metabolic and taxonomic groups of Haloarchaea.</title>
        <authorList>
            <person name="Sorokin D.Y."/>
            <person name="Elcheninov A.G."/>
            <person name="Khizhniak T.V."/>
            <person name="Kolganova T.V."/>
            <person name="Kublanov I.V."/>
        </authorList>
    </citation>
    <scope>NUCLEOTIDE SEQUENCE [LARGE SCALE GENOMIC DNA]</scope>
    <source>
        <strain evidence="1 2">AArc-curdl1</strain>
    </source>
</reference>
<dbReference type="Proteomes" id="UP001321047">
    <property type="component" value="Unassembled WGS sequence"/>
</dbReference>
<evidence type="ECO:0000313" key="1">
    <source>
        <dbReference type="EMBL" id="MCU4753153.1"/>
    </source>
</evidence>
<dbReference type="AlphaFoldDB" id="A0AAP2ZA13"/>
<protein>
    <submittedName>
        <fullName evidence="1">Uncharacterized protein</fullName>
    </submittedName>
</protein>
<dbReference type="EMBL" id="JAOPJZ010000013">
    <property type="protein sequence ID" value="MCU4753153.1"/>
    <property type="molecule type" value="Genomic_DNA"/>
</dbReference>
<proteinExistence type="predicted"/>
<sequence>MPICETLPMAPDTVINEDNPIAFTEPVEVGPFTQGIVFVQIIDYHGEPDPVFEVGVSPSGYDDWDLHWAPITSLTDVNSEGMYAIQLDNFGNWLQIRSELNAGNKGEICFLVWFVGTG</sequence>
<evidence type="ECO:0000313" key="2">
    <source>
        <dbReference type="Proteomes" id="UP001321047"/>
    </source>
</evidence>
<keyword evidence="2" id="KW-1185">Reference proteome</keyword>
<organism evidence="1 2">
    <name type="scientific">Natronosalvus hydrolyticus</name>
    <dbReference type="NCBI Taxonomy" id="2979988"/>
    <lineage>
        <taxon>Archaea</taxon>
        <taxon>Methanobacteriati</taxon>
        <taxon>Methanobacteriota</taxon>
        <taxon>Stenosarchaea group</taxon>
        <taxon>Halobacteria</taxon>
        <taxon>Halobacteriales</taxon>
        <taxon>Natrialbaceae</taxon>
        <taxon>Natronosalvus</taxon>
    </lineage>
</organism>
<name>A0AAP2ZA13_9EURY</name>
<gene>
    <name evidence="1" type="ORF">OB919_14400</name>
</gene>